<keyword evidence="2" id="KW-0472">Membrane</keyword>
<dbReference type="AlphaFoldDB" id="A0A8H6FSM6"/>
<reference evidence="3 4" key="1">
    <citation type="journal article" date="2020" name="Genomics">
        <title>Complete, high-quality genomes from long-read metagenomic sequencing of two wolf lichen thalli reveals enigmatic genome architecture.</title>
        <authorList>
            <person name="McKenzie S.K."/>
            <person name="Walston R.F."/>
            <person name="Allen J.L."/>
        </authorList>
    </citation>
    <scope>NUCLEOTIDE SEQUENCE [LARGE SCALE GENOMIC DNA]</scope>
    <source>
        <strain evidence="3">WasteWater2</strain>
    </source>
</reference>
<evidence type="ECO:0000256" key="2">
    <source>
        <dbReference type="SAM" id="Phobius"/>
    </source>
</evidence>
<feature type="transmembrane region" description="Helical" evidence="2">
    <location>
        <begin position="252"/>
        <end position="276"/>
    </location>
</feature>
<gene>
    <name evidence="3" type="ORF">HO173_007773</name>
</gene>
<keyword evidence="4" id="KW-1185">Reference proteome</keyword>
<dbReference type="RefSeq" id="XP_037163350.1">
    <property type="nucleotide sequence ID" value="XM_037309673.1"/>
</dbReference>
<sequence length="334" mass="35082">MWKVPRKLPKFSPIGCHPTIEPRPGAPAEHSTGTSTIGVDNRVSSCGKGHFSCFEDNNSQASCSTFTNGFFLGVATVVTTITGPSPMPVTTSSETGATSAAVSTAAYPCPDLDGTSYTDATGNSYKIQCSTNYPGNDLPAVHADTFEECLRVCDAYVPEPSAASEASCIGVSWGAGNPGGNCYPKYQITTINTNDGGLSSGYHVNYTLPKSAVTNQGNSLSILNAPATSSTHSATSTIMRTPTPSGSSDGHAAVGVSVGVGVPVGLAVFAGFFYLIRRRSKRRPEGLLDVHAVANDKNDNELREQRAERRLNELPAENLPGELSVPHRPRAELK</sequence>
<dbReference type="GeneID" id="59289429"/>
<feature type="region of interest" description="Disordered" evidence="1">
    <location>
        <begin position="13"/>
        <end position="36"/>
    </location>
</feature>
<keyword evidence="2" id="KW-0812">Transmembrane</keyword>
<dbReference type="Proteomes" id="UP000578531">
    <property type="component" value="Unassembled WGS sequence"/>
</dbReference>
<evidence type="ECO:0000256" key="1">
    <source>
        <dbReference type="SAM" id="MobiDB-lite"/>
    </source>
</evidence>
<evidence type="ECO:0000313" key="4">
    <source>
        <dbReference type="Proteomes" id="UP000578531"/>
    </source>
</evidence>
<comment type="caution">
    <text evidence="3">The sequence shown here is derived from an EMBL/GenBank/DDBJ whole genome shotgun (WGS) entry which is preliminary data.</text>
</comment>
<dbReference type="EMBL" id="JACCJC010000033">
    <property type="protein sequence ID" value="KAF6233943.1"/>
    <property type="molecule type" value="Genomic_DNA"/>
</dbReference>
<dbReference type="OrthoDB" id="5388283at2759"/>
<protein>
    <submittedName>
        <fullName evidence="3">Uncharacterized protein</fullName>
    </submittedName>
</protein>
<feature type="region of interest" description="Disordered" evidence="1">
    <location>
        <begin position="310"/>
        <end position="334"/>
    </location>
</feature>
<accession>A0A8H6FSM6</accession>
<proteinExistence type="predicted"/>
<keyword evidence="2" id="KW-1133">Transmembrane helix</keyword>
<evidence type="ECO:0000313" key="3">
    <source>
        <dbReference type="EMBL" id="KAF6233943.1"/>
    </source>
</evidence>
<organism evidence="3 4">
    <name type="scientific">Letharia columbiana</name>
    <dbReference type="NCBI Taxonomy" id="112416"/>
    <lineage>
        <taxon>Eukaryota</taxon>
        <taxon>Fungi</taxon>
        <taxon>Dikarya</taxon>
        <taxon>Ascomycota</taxon>
        <taxon>Pezizomycotina</taxon>
        <taxon>Lecanoromycetes</taxon>
        <taxon>OSLEUM clade</taxon>
        <taxon>Lecanoromycetidae</taxon>
        <taxon>Lecanorales</taxon>
        <taxon>Lecanorineae</taxon>
        <taxon>Parmeliaceae</taxon>
        <taxon>Letharia</taxon>
    </lineage>
</organism>
<name>A0A8H6FSM6_9LECA</name>